<dbReference type="Proteomes" id="UP001597452">
    <property type="component" value="Unassembled WGS sequence"/>
</dbReference>
<organism evidence="2 3">
    <name type="scientific">Piscibacillus salipiscarius</name>
    <dbReference type="NCBI Taxonomy" id="299480"/>
    <lineage>
        <taxon>Bacteria</taxon>
        <taxon>Bacillati</taxon>
        <taxon>Bacillota</taxon>
        <taxon>Bacilli</taxon>
        <taxon>Bacillales</taxon>
        <taxon>Bacillaceae</taxon>
        <taxon>Piscibacillus</taxon>
    </lineage>
</organism>
<evidence type="ECO:0000256" key="1">
    <source>
        <dbReference type="SAM" id="Phobius"/>
    </source>
</evidence>
<keyword evidence="3" id="KW-1185">Reference proteome</keyword>
<sequence length="131" mass="14927">MKKLKLVGAILLGIIVIVFLGLYITDFINDEEGQMADIIMWVLIVLVFFQFATWGSDRQTEKDEMGKQIKDKSGRISYYILTVLLLAFWFIENIVNGSLSSLGNVLILTALCLAVIIYPIVQYIFARKIFK</sequence>
<keyword evidence="1" id="KW-0472">Membrane</keyword>
<keyword evidence="1" id="KW-0812">Transmembrane</keyword>
<feature type="transmembrane region" description="Helical" evidence="1">
    <location>
        <begin position="38"/>
        <end position="55"/>
    </location>
</feature>
<dbReference type="EMBL" id="JBHUMZ010000025">
    <property type="protein sequence ID" value="MFD2639557.1"/>
    <property type="molecule type" value="Genomic_DNA"/>
</dbReference>
<accession>A0ABW5QCP8</accession>
<keyword evidence="1" id="KW-1133">Transmembrane helix</keyword>
<evidence type="ECO:0000313" key="3">
    <source>
        <dbReference type="Proteomes" id="UP001597452"/>
    </source>
</evidence>
<dbReference type="RefSeq" id="WP_377329485.1">
    <property type="nucleotide sequence ID" value="NZ_JBHUMZ010000025.1"/>
</dbReference>
<feature type="transmembrane region" description="Helical" evidence="1">
    <location>
        <begin position="101"/>
        <end position="125"/>
    </location>
</feature>
<name>A0ABW5QCP8_9BACI</name>
<feature type="transmembrane region" description="Helical" evidence="1">
    <location>
        <begin position="7"/>
        <end position="26"/>
    </location>
</feature>
<comment type="caution">
    <text evidence="2">The sequence shown here is derived from an EMBL/GenBank/DDBJ whole genome shotgun (WGS) entry which is preliminary data.</text>
</comment>
<evidence type="ECO:0008006" key="4">
    <source>
        <dbReference type="Google" id="ProtNLM"/>
    </source>
</evidence>
<protein>
    <recommendedName>
        <fullName evidence="4">Permease</fullName>
    </recommendedName>
</protein>
<gene>
    <name evidence="2" type="ORF">ACFSW4_11815</name>
</gene>
<feature type="transmembrane region" description="Helical" evidence="1">
    <location>
        <begin position="76"/>
        <end position="95"/>
    </location>
</feature>
<reference evidence="3" key="1">
    <citation type="journal article" date="2019" name="Int. J. Syst. Evol. Microbiol.">
        <title>The Global Catalogue of Microorganisms (GCM) 10K type strain sequencing project: providing services to taxonomists for standard genome sequencing and annotation.</title>
        <authorList>
            <consortium name="The Broad Institute Genomics Platform"/>
            <consortium name="The Broad Institute Genome Sequencing Center for Infectious Disease"/>
            <person name="Wu L."/>
            <person name="Ma J."/>
        </authorList>
    </citation>
    <scope>NUCLEOTIDE SEQUENCE [LARGE SCALE GENOMIC DNA]</scope>
    <source>
        <strain evidence="3">TISTR 1571</strain>
    </source>
</reference>
<proteinExistence type="predicted"/>
<evidence type="ECO:0000313" key="2">
    <source>
        <dbReference type="EMBL" id="MFD2639557.1"/>
    </source>
</evidence>